<evidence type="ECO:0000256" key="1">
    <source>
        <dbReference type="ARBA" id="ARBA00022741"/>
    </source>
</evidence>
<keyword evidence="7" id="KW-1185">Reference proteome</keyword>
<dbReference type="GO" id="GO:0000329">
    <property type="term" value="C:fungal-type vacuole membrane"/>
    <property type="evidence" value="ECO:0007669"/>
    <property type="project" value="TreeGrafter"/>
</dbReference>
<dbReference type="InterPro" id="IPR027483">
    <property type="entry name" value="PInositol-4-P-4/5-kinase_C_sf"/>
</dbReference>
<evidence type="ECO:0000313" key="6">
    <source>
        <dbReference type="EMBL" id="GBE86058.1"/>
    </source>
</evidence>
<keyword evidence="3" id="KW-0808">Transferase</keyword>
<comment type="caution">
    <text evidence="6">The sequence shown here is derived from an EMBL/GenBank/DDBJ whole genome shotgun (WGS) entry which is preliminary data.</text>
</comment>
<dbReference type="PANTHER" id="PTHR45748">
    <property type="entry name" value="1-PHOSPHATIDYLINOSITOL 3-PHOSPHATE 5-KINASE-RELATED"/>
    <property type="match status" value="1"/>
</dbReference>
<name>A0A401GV11_9APHY</name>
<dbReference type="GO" id="GO:0005524">
    <property type="term" value="F:ATP binding"/>
    <property type="evidence" value="ECO:0007669"/>
    <property type="project" value="UniProtKB-UniRule"/>
</dbReference>
<organism evidence="6 7">
    <name type="scientific">Sparassis crispa</name>
    <dbReference type="NCBI Taxonomy" id="139825"/>
    <lineage>
        <taxon>Eukaryota</taxon>
        <taxon>Fungi</taxon>
        <taxon>Dikarya</taxon>
        <taxon>Basidiomycota</taxon>
        <taxon>Agaricomycotina</taxon>
        <taxon>Agaricomycetes</taxon>
        <taxon>Polyporales</taxon>
        <taxon>Sparassidaceae</taxon>
        <taxon>Sparassis</taxon>
    </lineage>
</organism>
<dbReference type="Gene3D" id="3.30.810.10">
    <property type="entry name" value="2-Layer Sandwich"/>
    <property type="match status" value="1"/>
</dbReference>
<dbReference type="PROSITE" id="PS51455">
    <property type="entry name" value="PIPK"/>
    <property type="match status" value="1"/>
</dbReference>
<dbReference type="SUPFAM" id="SSF56104">
    <property type="entry name" value="SAICAR synthase-like"/>
    <property type="match status" value="1"/>
</dbReference>
<dbReference type="EMBL" id="BFAD01000008">
    <property type="protein sequence ID" value="GBE86058.1"/>
    <property type="molecule type" value="Genomic_DNA"/>
</dbReference>
<feature type="region of interest" description="Disordered" evidence="4">
    <location>
        <begin position="780"/>
        <end position="843"/>
    </location>
</feature>
<proteinExistence type="predicted"/>
<accession>A0A401GV11</accession>
<dbReference type="Proteomes" id="UP000287166">
    <property type="component" value="Unassembled WGS sequence"/>
</dbReference>
<evidence type="ECO:0000256" key="2">
    <source>
        <dbReference type="ARBA" id="ARBA00022840"/>
    </source>
</evidence>
<feature type="compositionally biased region" description="Low complexity" evidence="4">
    <location>
        <begin position="822"/>
        <end position="837"/>
    </location>
</feature>
<keyword evidence="1 3" id="KW-0547">Nucleotide-binding</keyword>
<dbReference type="InterPro" id="IPR044769">
    <property type="entry name" value="PIKfyve_PIPKc"/>
</dbReference>
<keyword evidence="3" id="KW-0418">Kinase</keyword>
<dbReference type="GO" id="GO:0046854">
    <property type="term" value="P:phosphatidylinositol phosphate biosynthetic process"/>
    <property type="evidence" value="ECO:0007669"/>
    <property type="project" value="TreeGrafter"/>
</dbReference>
<feature type="region of interest" description="Disordered" evidence="4">
    <location>
        <begin position="1143"/>
        <end position="1188"/>
    </location>
</feature>
<sequence>MAFEKPLPDVPSRIPNLTTLTLVASAHLHKFIRNSLKEEGEFTGEREVWANALQDALHELGADISRGGWLTGIKRSRTARQKARQRRREQEKRECVERNSKRRIDERDAEKEQTNDLEPGCVRLASSETVKAFPRLHAGNNREAALSHLREAVSKPFPPSPKPPARHLLLTVDAFSSPTAVQEREFHVVRAGTACLFVNDVFTLPTDGDDTPGRVLYGLDEWEDAEDEDPVQIVGGTFRFRGTVSPVQHESLCKVLRLSIFMYLSLVLEQHVLFNSHVELNFPKPSFPTAATVPFPAGPKSPQEVKGRAKHDSTFTSGLWSFFSKKTEHLLTRAANVGPSLVRRGSLELPLMHKHAAPSLSTTSDDGVTPRQRHFSFMSTVPPQASGESGPPKQPEFTSIVKHIERCKDLLSTSPGLKFAVPSVLVSLAKKETADPTRKLTGDEKAALSSILGWEGKETLAQGMTGTPGFVRHQGLSVLYSQHIPLPLTVSAAPMLGSSGTSTSSALQTSARPGYCGTWRKWITYRYYGRDIGADEALGEKIIQMCIDAEDACDNPDCHFKRGDHDSRWIHGGVRIVAAVGRRGGSTGNFATGDETIQMWEACAICGKESRKEQMFDGTYLLSFAKYLELLIYSPTICAFRTPLCEHTTSQPASTDTISPMRLIILRKFSYKSRTVTFSQTTIEDTFELRVPRFQIVRHKIVEKAPEGADLIEQSRFELSGEDDRRTLRREIMNWWQGLSEHMDKLEENFFHDDDHPLHKALPRLPSSDDAYEFDDAHLATPKSHPRRLSSGAIPPITQSNQNASGSGNHTPSVHATAPAGSASNSVSSFSTGSSQSQGPDSIHLLSGLRHSFQRTEQALYLELSRTSSSALNDVRRSFLTAARGASRRLAAWEHKHSSHLPKGSALSGPPSLSEPEWWKTGCHAVPGGNIIVRENDWGSIIAFTLSSQDYLQELANMSAPGRLGVPVLPSTPADARPSFFSTGGASLKRLISGSVPQLDPDEEGVMWQEPEAYSAVISRKEHPKDPTSLMSLREVLRHSKGFADGQGSPSGSKFVAAFSNTKPDHPVPSSAYAKPEVELSMQGAEGNVSEMSEAVEAAGKILHDLETSTNLAASWHSSAATSDTTPVTTSSFLETNIRRGKSSSIISSDSQGTVGVVSSSSSATPPPVPPKGASSSAQDHPEKNMHPFTDHMQTVQTSLAMSLTNTLTNAMRLMLKSGDAPQPPPHPARHALLVVDSPAIDERPHIKYDWTIGKRLRFSCTVYYAKQFDALRRRCGIEDMFLRSLSRSENWAAEGGKSKSNFWKTTDDQFIIKTLVNAWNVADLQVLIDLGPSYFRYMDATASKPTVLAKLLGFFTVEIRNLESGTTQAKADLLVMENLFYDQNIVKTFDLKGIQGRKVKASASTGSKTLFDGEWIEGQRRALTLVHPHSKVVFQEAIKADCDFLARSNVMDYSLLVGINEERKQIACGLVDTIGSYTFAKTLEYKAKQGLSAGKEVTVVPPHEYQERFVSAMNDYFLACPEKWSRPLDDTKVPSGYQELPSVL</sequence>
<dbReference type="SMART" id="SM00330">
    <property type="entry name" value="PIPKc"/>
    <property type="match status" value="1"/>
</dbReference>
<dbReference type="GO" id="GO:0010008">
    <property type="term" value="C:endosome membrane"/>
    <property type="evidence" value="ECO:0007669"/>
    <property type="project" value="TreeGrafter"/>
</dbReference>
<feature type="compositionally biased region" description="Low complexity" evidence="4">
    <location>
        <begin position="1143"/>
        <end position="1164"/>
    </location>
</feature>
<feature type="region of interest" description="Disordered" evidence="4">
    <location>
        <begin position="75"/>
        <end position="115"/>
    </location>
</feature>
<gene>
    <name evidence="6" type="ORF">SCP_0805820</name>
</gene>
<dbReference type="STRING" id="139825.A0A401GV11"/>
<protein>
    <recommendedName>
        <fullName evidence="5">PIPK domain-containing protein</fullName>
    </recommendedName>
</protein>
<keyword evidence="2 3" id="KW-0067">ATP-binding</keyword>
<dbReference type="CDD" id="cd17300">
    <property type="entry name" value="PIPKc_PIKfyve"/>
    <property type="match status" value="1"/>
</dbReference>
<dbReference type="GeneID" id="38782975"/>
<dbReference type="InParanoid" id="A0A401GV11"/>
<dbReference type="Gene3D" id="3.30.800.10">
    <property type="entry name" value="Phosphatidylinositol Phosphate Kinase II Beta"/>
    <property type="match status" value="1"/>
</dbReference>
<feature type="compositionally biased region" description="Polar residues" evidence="4">
    <location>
        <begin position="797"/>
        <end position="814"/>
    </location>
</feature>
<dbReference type="InterPro" id="IPR027484">
    <property type="entry name" value="PInositol-4-P-5-kinase_N"/>
</dbReference>
<dbReference type="GO" id="GO:0000285">
    <property type="term" value="F:1-phosphatidylinositol-3-phosphate 5-kinase activity"/>
    <property type="evidence" value="ECO:0007669"/>
    <property type="project" value="InterPro"/>
</dbReference>
<feature type="compositionally biased region" description="Basic and acidic residues" evidence="4">
    <location>
        <begin position="88"/>
        <end position="114"/>
    </location>
</feature>
<evidence type="ECO:0000259" key="5">
    <source>
        <dbReference type="PROSITE" id="PS51455"/>
    </source>
</evidence>
<evidence type="ECO:0000313" key="7">
    <source>
        <dbReference type="Proteomes" id="UP000287166"/>
    </source>
</evidence>
<dbReference type="RefSeq" id="XP_027616971.1">
    <property type="nucleotide sequence ID" value="XM_027761170.1"/>
</dbReference>
<dbReference type="PANTHER" id="PTHR45748:SF7">
    <property type="entry name" value="1-PHOSPHATIDYLINOSITOL 3-PHOSPHATE 5-KINASE-RELATED"/>
    <property type="match status" value="1"/>
</dbReference>
<reference evidence="6 7" key="1">
    <citation type="journal article" date="2018" name="Sci. Rep.">
        <title>Genome sequence of the cauliflower mushroom Sparassis crispa (Hanabiratake) and its association with beneficial usage.</title>
        <authorList>
            <person name="Kiyama R."/>
            <person name="Furutani Y."/>
            <person name="Kawaguchi K."/>
            <person name="Nakanishi T."/>
        </authorList>
    </citation>
    <scope>NUCLEOTIDE SEQUENCE [LARGE SCALE GENOMIC DNA]</scope>
</reference>
<feature type="compositionally biased region" description="Basic residues" evidence="4">
    <location>
        <begin position="75"/>
        <end position="87"/>
    </location>
</feature>
<evidence type="ECO:0000256" key="3">
    <source>
        <dbReference type="PROSITE-ProRule" id="PRU00781"/>
    </source>
</evidence>
<evidence type="ECO:0000256" key="4">
    <source>
        <dbReference type="SAM" id="MobiDB-lite"/>
    </source>
</evidence>
<feature type="domain" description="PIPK" evidence="5">
    <location>
        <begin position="1192"/>
        <end position="1518"/>
    </location>
</feature>
<dbReference type="Pfam" id="PF01504">
    <property type="entry name" value="PIP5K"/>
    <property type="match status" value="1"/>
</dbReference>
<dbReference type="OrthoDB" id="158357at2759"/>
<dbReference type="InterPro" id="IPR002498">
    <property type="entry name" value="PInositol-4-P-4/5-kinase_core"/>
</dbReference>